<keyword evidence="1" id="KW-0378">Hydrolase</keyword>
<evidence type="ECO:0000313" key="2">
    <source>
        <dbReference type="Proteomes" id="UP000010408"/>
    </source>
</evidence>
<dbReference type="HOGENOM" id="CLU_045011_13_4_10"/>
<protein>
    <submittedName>
        <fullName evidence="1">HAD hydrolase, family IA, variant 3</fullName>
    </submittedName>
</protein>
<dbReference type="PANTHER" id="PTHR43481">
    <property type="entry name" value="FRUCTOSE-1-PHOSPHATE PHOSPHATASE"/>
    <property type="match status" value="1"/>
</dbReference>
<dbReference type="PANTHER" id="PTHR43481:SF4">
    <property type="entry name" value="GLYCEROL-1-PHOSPHATE PHOSPHOHYDROLASE 1-RELATED"/>
    <property type="match status" value="1"/>
</dbReference>
<sequence>MNQPNKIQEAIHAYRTRHHLAGAQPLRAVLFDMDGVLFDSMPAHVRSWTEAAREVGLRMSSEDVYWFEGQTGGYTINLLYERTYGRKATEEERKHLYARKTELFVAYDSGATLPDVELVLEGVRDLKRLVVTGSSQASLLDRLDVAFPNTFTPELMVTGKDVSKGKPDPEPYLMGLKLAGVSASETWVVENAPMGVRSAVGAGIFTLAVNTGLLPDTALLDEGASLVFRSMTELAETLPLLRSCWEAEG</sequence>
<name>L1NGX5_9PORP</name>
<dbReference type="PATRIC" id="fig|1127696.3.peg.322"/>
<dbReference type="STRING" id="1127696.HMPREF9134_00374"/>
<organism evidence="1 2">
    <name type="scientific">Porphyromonas catoniae F0037</name>
    <dbReference type="NCBI Taxonomy" id="1127696"/>
    <lineage>
        <taxon>Bacteria</taxon>
        <taxon>Pseudomonadati</taxon>
        <taxon>Bacteroidota</taxon>
        <taxon>Bacteroidia</taxon>
        <taxon>Bacteroidales</taxon>
        <taxon>Porphyromonadaceae</taxon>
        <taxon>Porphyromonas</taxon>
    </lineage>
</organism>
<dbReference type="Proteomes" id="UP000010408">
    <property type="component" value="Unassembled WGS sequence"/>
</dbReference>
<dbReference type="AlphaFoldDB" id="L1NGX5"/>
<dbReference type="InterPro" id="IPR023198">
    <property type="entry name" value="PGP-like_dom2"/>
</dbReference>
<reference evidence="1 2" key="1">
    <citation type="submission" date="2012-05" db="EMBL/GenBank/DDBJ databases">
        <authorList>
            <person name="Weinstock G."/>
            <person name="Sodergren E."/>
            <person name="Lobos E.A."/>
            <person name="Fulton L."/>
            <person name="Fulton R."/>
            <person name="Courtney L."/>
            <person name="Fronick C."/>
            <person name="O'Laughlin M."/>
            <person name="Godfrey J."/>
            <person name="Wilson R.M."/>
            <person name="Miner T."/>
            <person name="Farmer C."/>
            <person name="Delehaunty K."/>
            <person name="Cordes M."/>
            <person name="Minx P."/>
            <person name="Tomlinson C."/>
            <person name="Chen J."/>
            <person name="Wollam A."/>
            <person name="Pepin K.H."/>
            <person name="Bhonagiri V."/>
            <person name="Zhang X."/>
            <person name="Suruliraj S."/>
            <person name="Warren W."/>
            <person name="Mitreva M."/>
            <person name="Mardis E.R."/>
            <person name="Wilson R.K."/>
        </authorList>
    </citation>
    <scope>NUCLEOTIDE SEQUENCE [LARGE SCALE GENOMIC DNA]</scope>
    <source>
        <strain evidence="1 2">F0037</strain>
    </source>
</reference>
<dbReference type="NCBIfam" id="TIGR01509">
    <property type="entry name" value="HAD-SF-IA-v3"/>
    <property type="match status" value="1"/>
</dbReference>
<dbReference type="InterPro" id="IPR051806">
    <property type="entry name" value="HAD-like_SPP"/>
</dbReference>
<dbReference type="SFLD" id="SFLDG01129">
    <property type="entry name" value="C1.5:_HAD__Beta-PGM__Phosphata"/>
    <property type="match status" value="1"/>
</dbReference>
<dbReference type="InterPro" id="IPR036412">
    <property type="entry name" value="HAD-like_sf"/>
</dbReference>
<dbReference type="SFLD" id="SFLDS00003">
    <property type="entry name" value="Haloacid_Dehalogenase"/>
    <property type="match status" value="1"/>
</dbReference>
<dbReference type="Gene3D" id="1.10.150.240">
    <property type="entry name" value="Putative phosphatase, domain 2"/>
    <property type="match status" value="1"/>
</dbReference>
<comment type="caution">
    <text evidence="1">The sequence shown here is derived from an EMBL/GenBank/DDBJ whole genome shotgun (WGS) entry which is preliminary data.</text>
</comment>
<dbReference type="InterPro" id="IPR006439">
    <property type="entry name" value="HAD-SF_hydro_IA"/>
</dbReference>
<dbReference type="Pfam" id="PF00702">
    <property type="entry name" value="Hydrolase"/>
    <property type="match status" value="1"/>
</dbReference>
<dbReference type="InterPro" id="IPR023214">
    <property type="entry name" value="HAD_sf"/>
</dbReference>
<evidence type="ECO:0000313" key="1">
    <source>
        <dbReference type="EMBL" id="EKY02638.1"/>
    </source>
</evidence>
<dbReference type="SUPFAM" id="SSF56784">
    <property type="entry name" value="HAD-like"/>
    <property type="match status" value="1"/>
</dbReference>
<dbReference type="SFLD" id="SFLDG01135">
    <property type="entry name" value="C1.5.6:_HAD__Beta-PGM__Phospha"/>
    <property type="match status" value="1"/>
</dbReference>
<accession>L1NGX5</accession>
<dbReference type="Gene3D" id="3.40.50.1000">
    <property type="entry name" value="HAD superfamily/HAD-like"/>
    <property type="match status" value="1"/>
</dbReference>
<dbReference type="eggNOG" id="COG0637">
    <property type="taxonomic scope" value="Bacteria"/>
</dbReference>
<gene>
    <name evidence="1" type="ORF">HMPREF9134_00374</name>
</gene>
<dbReference type="EMBL" id="AMEQ01000012">
    <property type="protein sequence ID" value="EKY02638.1"/>
    <property type="molecule type" value="Genomic_DNA"/>
</dbReference>
<dbReference type="GO" id="GO:0050308">
    <property type="term" value="F:sugar-phosphatase activity"/>
    <property type="evidence" value="ECO:0007669"/>
    <property type="project" value="TreeGrafter"/>
</dbReference>
<proteinExistence type="predicted"/>
<dbReference type="RefSeq" id="WP_005468530.1">
    <property type="nucleotide sequence ID" value="NZ_KB291042.1"/>
</dbReference>